<dbReference type="EMBL" id="AAWS01000001">
    <property type="protein sequence ID" value="EAY32027.1"/>
    <property type="molecule type" value="Genomic_DNA"/>
</dbReference>
<gene>
    <name evidence="3" type="ORF">M23134_02056</name>
</gene>
<evidence type="ECO:0000313" key="4">
    <source>
        <dbReference type="Proteomes" id="UP000004095"/>
    </source>
</evidence>
<keyword evidence="4" id="KW-1185">Reference proteome</keyword>
<proteinExistence type="predicted"/>
<protein>
    <recommendedName>
        <fullName evidence="2">Beta-lactamase class A catalytic domain-containing protein</fullName>
    </recommendedName>
</protein>
<dbReference type="AlphaFoldDB" id="A1ZCM5"/>
<name>A1ZCM5_MICM2</name>
<evidence type="ECO:0000313" key="3">
    <source>
        <dbReference type="EMBL" id="EAY32027.1"/>
    </source>
</evidence>
<evidence type="ECO:0000259" key="2">
    <source>
        <dbReference type="Pfam" id="PF13354"/>
    </source>
</evidence>
<dbReference type="GO" id="GO:0030655">
    <property type="term" value="P:beta-lactam antibiotic catabolic process"/>
    <property type="evidence" value="ECO:0007669"/>
    <property type="project" value="InterPro"/>
</dbReference>
<feature type="chain" id="PRO_5002641496" description="Beta-lactamase class A catalytic domain-containing protein" evidence="1">
    <location>
        <begin position="22"/>
        <end position="426"/>
    </location>
</feature>
<dbReference type="OrthoDB" id="1884322at2"/>
<dbReference type="Pfam" id="PF13354">
    <property type="entry name" value="Beta-lactamase2"/>
    <property type="match status" value="1"/>
</dbReference>
<reference evidence="3 4" key="1">
    <citation type="submission" date="2007-01" db="EMBL/GenBank/DDBJ databases">
        <authorList>
            <person name="Haygood M."/>
            <person name="Podell S."/>
            <person name="Anderson C."/>
            <person name="Hopkinson B."/>
            <person name="Roe K."/>
            <person name="Barbeau K."/>
            <person name="Gaasterland T."/>
            <person name="Ferriera S."/>
            <person name="Johnson J."/>
            <person name="Kravitz S."/>
            <person name="Beeson K."/>
            <person name="Sutton G."/>
            <person name="Rogers Y.-H."/>
            <person name="Friedman R."/>
            <person name="Frazier M."/>
            <person name="Venter J.C."/>
        </authorList>
    </citation>
    <scope>NUCLEOTIDE SEQUENCE [LARGE SCALE GENOMIC DNA]</scope>
    <source>
        <strain evidence="3 4">ATCC 23134</strain>
    </source>
</reference>
<feature type="domain" description="Beta-lactamase class A catalytic" evidence="2">
    <location>
        <begin position="77"/>
        <end position="281"/>
    </location>
</feature>
<dbReference type="eggNOG" id="COG2367">
    <property type="taxonomic scope" value="Bacteria"/>
</dbReference>
<dbReference type="SUPFAM" id="SSF56601">
    <property type="entry name" value="beta-lactamase/transpeptidase-like"/>
    <property type="match status" value="1"/>
</dbReference>
<dbReference type="Gene3D" id="3.40.710.10">
    <property type="entry name" value="DD-peptidase/beta-lactamase superfamily"/>
    <property type="match status" value="1"/>
</dbReference>
<accession>A1ZCM5</accession>
<sequence>MKILILFVQGIVLLCCVGCSAQSNKSVKSNLIDSLMKSQSDAFRQVLQNSKVYELQVMYTQINRDTNNTPSFKTYQYNVDKNRYFYPASLVKLPVACLTLEKLNKLKIKGLNKYTVFEVDSVRAPQTPLKKDTTTVHGKPFLAQMIKRAFVVSDNKAFNRLYEFLGQKYINESLWQKGYYDIMVQHRLANSDFDEVSNRYTNPFKFYKKGKVIYEQKEAYNDIEYLPKVKQPFKGIAHINKEGEKVNKPFNFSTKNYFSLETMHQMLKAVMFPASVSPQQRFDLTEADYQFLYKCMAMLPRESTYPVYNKPEHTDGFMKFLMYGDLFKKKDYKSKIPAHIRIFNKVGLSYGFLVDNAYVVDFKNNIEFMLSVVIYVNNNQVLNDSKYQYKETGMPFMVNFGQLIYEYELTRSRKYKPDLYRFRVGR</sequence>
<dbReference type="InterPro" id="IPR012338">
    <property type="entry name" value="Beta-lactam/transpept-like"/>
</dbReference>
<comment type="caution">
    <text evidence="3">The sequence shown here is derived from an EMBL/GenBank/DDBJ whole genome shotgun (WGS) entry which is preliminary data.</text>
</comment>
<dbReference type="Proteomes" id="UP000004095">
    <property type="component" value="Unassembled WGS sequence"/>
</dbReference>
<dbReference type="GO" id="GO:0008800">
    <property type="term" value="F:beta-lactamase activity"/>
    <property type="evidence" value="ECO:0007669"/>
    <property type="project" value="InterPro"/>
</dbReference>
<organism evidence="3 4">
    <name type="scientific">Microscilla marina ATCC 23134</name>
    <dbReference type="NCBI Taxonomy" id="313606"/>
    <lineage>
        <taxon>Bacteria</taxon>
        <taxon>Pseudomonadati</taxon>
        <taxon>Bacteroidota</taxon>
        <taxon>Cytophagia</taxon>
        <taxon>Cytophagales</taxon>
        <taxon>Microscillaceae</taxon>
        <taxon>Microscilla</taxon>
    </lineage>
</organism>
<feature type="signal peptide" evidence="1">
    <location>
        <begin position="1"/>
        <end position="21"/>
    </location>
</feature>
<dbReference type="RefSeq" id="WP_002692934.1">
    <property type="nucleotide sequence ID" value="NZ_AAWS01000001.1"/>
</dbReference>
<evidence type="ECO:0000256" key="1">
    <source>
        <dbReference type="SAM" id="SignalP"/>
    </source>
</evidence>
<keyword evidence="1" id="KW-0732">Signal</keyword>
<dbReference type="InterPro" id="IPR045155">
    <property type="entry name" value="Beta-lactam_cat"/>
</dbReference>